<dbReference type="Pfam" id="PF01381">
    <property type="entry name" value="HTH_3"/>
    <property type="match status" value="1"/>
</dbReference>
<reference evidence="3" key="1">
    <citation type="submission" date="2021-01" db="EMBL/GenBank/DDBJ databases">
        <title>Modified the classification status of verrucomicrobia.</title>
        <authorList>
            <person name="Feng X."/>
        </authorList>
    </citation>
    <scope>NUCLEOTIDE SEQUENCE</scope>
    <source>
        <strain evidence="3">5K15</strain>
    </source>
</reference>
<evidence type="ECO:0000313" key="4">
    <source>
        <dbReference type="Proteomes" id="UP000634206"/>
    </source>
</evidence>
<evidence type="ECO:0000259" key="2">
    <source>
        <dbReference type="PROSITE" id="PS50943"/>
    </source>
</evidence>
<dbReference type="GO" id="GO:0003677">
    <property type="term" value="F:DNA binding"/>
    <property type="evidence" value="ECO:0007669"/>
    <property type="project" value="InterPro"/>
</dbReference>
<sequence>MDKIEALRLRNPDALIRSIGGRLRAQRLAKGWTQKQLAERAGISVSTLKLMEHEGKGSLQRLAKVAVCLDIDGELRSLFADRSSYKSLDEVERTLRKRAPRRQKPTQQSPNP</sequence>
<dbReference type="RefSeq" id="WP_309490370.1">
    <property type="nucleotide sequence ID" value="NZ_JAENIG010000008.1"/>
</dbReference>
<dbReference type="Proteomes" id="UP000634206">
    <property type="component" value="Unassembled WGS sequence"/>
</dbReference>
<protein>
    <submittedName>
        <fullName evidence="3">Helix-turn-helix transcriptional regulator</fullName>
    </submittedName>
</protein>
<dbReference type="SUPFAM" id="SSF47413">
    <property type="entry name" value="lambda repressor-like DNA-binding domains"/>
    <property type="match status" value="1"/>
</dbReference>
<dbReference type="EMBL" id="JAENIG010000008">
    <property type="protein sequence ID" value="MBK1855758.1"/>
    <property type="molecule type" value="Genomic_DNA"/>
</dbReference>
<dbReference type="PROSITE" id="PS50943">
    <property type="entry name" value="HTH_CROC1"/>
    <property type="match status" value="1"/>
</dbReference>
<dbReference type="AlphaFoldDB" id="A0AAE2SD95"/>
<dbReference type="Gene3D" id="1.10.260.40">
    <property type="entry name" value="lambda repressor-like DNA-binding domains"/>
    <property type="match status" value="1"/>
</dbReference>
<keyword evidence="4" id="KW-1185">Reference proteome</keyword>
<dbReference type="CDD" id="cd00093">
    <property type="entry name" value="HTH_XRE"/>
    <property type="match status" value="1"/>
</dbReference>
<dbReference type="InterPro" id="IPR010982">
    <property type="entry name" value="Lambda_DNA-bd_dom_sf"/>
</dbReference>
<proteinExistence type="predicted"/>
<comment type="caution">
    <text evidence="3">The sequence shown here is derived from an EMBL/GenBank/DDBJ whole genome shotgun (WGS) entry which is preliminary data.</text>
</comment>
<accession>A0AAE2SD95</accession>
<evidence type="ECO:0000256" key="1">
    <source>
        <dbReference type="SAM" id="MobiDB-lite"/>
    </source>
</evidence>
<feature type="compositionally biased region" description="Basic residues" evidence="1">
    <location>
        <begin position="95"/>
        <end position="104"/>
    </location>
</feature>
<evidence type="ECO:0000313" key="3">
    <source>
        <dbReference type="EMBL" id="MBK1855758.1"/>
    </source>
</evidence>
<feature type="domain" description="HTH cro/C1-type" evidence="2">
    <location>
        <begin position="23"/>
        <end position="75"/>
    </location>
</feature>
<organism evidence="3 4">
    <name type="scientific">Oceaniferula flava</name>
    <dbReference type="NCBI Taxonomy" id="2800421"/>
    <lineage>
        <taxon>Bacteria</taxon>
        <taxon>Pseudomonadati</taxon>
        <taxon>Verrucomicrobiota</taxon>
        <taxon>Verrucomicrobiia</taxon>
        <taxon>Verrucomicrobiales</taxon>
        <taxon>Verrucomicrobiaceae</taxon>
        <taxon>Oceaniferula</taxon>
    </lineage>
</organism>
<dbReference type="InterPro" id="IPR001387">
    <property type="entry name" value="Cro/C1-type_HTH"/>
</dbReference>
<feature type="region of interest" description="Disordered" evidence="1">
    <location>
        <begin position="91"/>
        <end position="112"/>
    </location>
</feature>
<name>A0AAE2SD95_9BACT</name>
<gene>
    <name evidence="3" type="ORF">JIN83_12365</name>
</gene>
<dbReference type="SMART" id="SM00530">
    <property type="entry name" value="HTH_XRE"/>
    <property type="match status" value="1"/>
</dbReference>